<dbReference type="Proteomes" id="UP000828251">
    <property type="component" value="Unassembled WGS sequence"/>
</dbReference>
<protein>
    <submittedName>
        <fullName evidence="1">Uncharacterized protein</fullName>
    </submittedName>
</protein>
<sequence>MLKEVAKNVERMETLGRARKASHSRDILSALDVRAVTLEGFMKDVKEKIDDIDDRVNDGLLSMKEQLRDYMLDSVEKADW</sequence>
<name>A0A9D3UDZ9_9ROSI</name>
<keyword evidence="2" id="KW-1185">Reference proteome</keyword>
<dbReference type="AlphaFoldDB" id="A0A9D3UDZ9"/>
<reference evidence="1 2" key="1">
    <citation type="journal article" date="2021" name="Plant Biotechnol. J.">
        <title>Multi-omics assisted identification of the key and species-specific regulatory components of drought-tolerant mechanisms in Gossypium stocksii.</title>
        <authorList>
            <person name="Yu D."/>
            <person name="Ke L."/>
            <person name="Zhang D."/>
            <person name="Wu Y."/>
            <person name="Sun Y."/>
            <person name="Mei J."/>
            <person name="Sun J."/>
            <person name="Sun Y."/>
        </authorList>
    </citation>
    <scope>NUCLEOTIDE SEQUENCE [LARGE SCALE GENOMIC DNA]</scope>
    <source>
        <strain evidence="2">cv. E1</strain>
        <tissue evidence="1">Leaf</tissue>
    </source>
</reference>
<evidence type="ECO:0000313" key="1">
    <source>
        <dbReference type="EMBL" id="KAH1038707.1"/>
    </source>
</evidence>
<gene>
    <name evidence="1" type="ORF">J1N35_040450</name>
</gene>
<organism evidence="1 2">
    <name type="scientific">Gossypium stocksii</name>
    <dbReference type="NCBI Taxonomy" id="47602"/>
    <lineage>
        <taxon>Eukaryota</taxon>
        <taxon>Viridiplantae</taxon>
        <taxon>Streptophyta</taxon>
        <taxon>Embryophyta</taxon>
        <taxon>Tracheophyta</taxon>
        <taxon>Spermatophyta</taxon>
        <taxon>Magnoliopsida</taxon>
        <taxon>eudicotyledons</taxon>
        <taxon>Gunneridae</taxon>
        <taxon>Pentapetalae</taxon>
        <taxon>rosids</taxon>
        <taxon>malvids</taxon>
        <taxon>Malvales</taxon>
        <taxon>Malvaceae</taxon>
        <taxon>Malvoideae</taxon>
        <taxon>Gossypium</taxon>
    </lineage>
</organism>
<comment type="caution">
    <text evidence="1">The sequence shown here is derived from an EMBL/GenBank/DDBJ whole genome shotgun (WGS) entry which is preliminary data.</text>
</comment>
<proteinExistence type="predicted"/>
<dbReference type="EMBL" id="JAIQCV010000012">
    <property type="protein sequence ID" value="KAH1038707.1"/>
    <property type="molecule type" value="Genomic_DNA"/>
</dbReference>
<accession>A0A9D3UDZ9</accession>
<evidence type="ECO:0000313" key="2">
    <source>
        <dbReference type="Proteomes" id="UP000828251"/>
    </source>
</evidence>